<dbReference type="KEGG" id="laq:GLA29479_626"/>
<name>A0A0S2F8N8_LYSAN</name>
<proteinExistence type="predicted"/>
<dbReference type="KEGG" id="lab:LA76x_1649"/>
<dbReference type="Proteomes" id="UP000060787">
    <property type="component" value="Chromosome"/>
</dbReference>
<dbReference type="EMBL" id="CP011129">
    <property type="protein sequence ID" value="ALN79805.1"/>
    <property type="molecule type" value="Genomic_DNA"/>
</dbReference>
<sequence>MHTFRGQAPDRVPTVAAGYRSTTELEHHPACRLRHHVFLGCRSIVVRPGTLPGQL</sequence>
<reference evidence="1 2" key="1">
    <citation type="journal article" date="2015" name="BMC Genomics">
        <title>Comparative genomics and metabolic profiling of the genus Lysobacter.</title>
        <authorList>
            <person name="de Bruijn I."/>
            <person name="Cheng X."/>
            <person name="de Jager V."/>
            <person name="Exposito R.G."/>
            <person name="Watrous J."/>
            <person name="Patel N."/>
            <person name="Postma J."/>
            <person name="Dorrestein P.C."/>
            <person name="Kobayashi D."/>
            <person name="Raaijmakers J.M."/>
        </authorList>
    </citation>
    <scope>NUCLEOTIDE SEQUENCE [LARGE SCALE GENOMIC DNA]</scope>
    <source>
        <strain evidence="1 2">76</strain>
    </source>
</reference>
<evidence type="ECO:0000313" key="1">
    <source>
        <dbReference type="EMBL" id="ALN79805.1"/>
    </source>
</evidence>
<accession>A0A0S2F8N8</accession>
<evidence type="ECO:0000313" key="2">
    <source>
        <dbReference type="Proteomes" id="UP000060787"/>
    </source>
</evidence>
<gene>
    <name evidence="1" type="ORF">LA76x_1649</name>
</gene>
<dbReference type="AlphaFoldDB" id="A0A0S2F8N8"/>
<dbReference type="STRING" id="84531.LA76x_1649"/>
<protein>
    <submittedName>
        <fullName evidence="1">Uncharacterized protein</fullName>
    </submittedName>
</protein>
<organism evidence="1 2">
    <name type="scientific">Lysobacter antibioticus</name>
    <dbReference type="NCBI Taxonomy" id="84531"/>
    <lineage>
        <taxon>Bacteria</taxon>
        <taxon>Pseudomonadati</taxon>
        <taxon>Pseudomonadota</taxon>
        <taxon>Gammaproteobacteria</taxon>
        <taxon>Lysobacterales</taxon>
        <taxon>Lysobacteraceae</taxon>
        <taxon>Lysobacter</taxon>
    </lineage>
</organism>
<keyword evidence="2" id="KW-1185">Reference proteome</keyword>